<keyword evidence="2" id="KW-0804">Transcription</keyword>
<dbReference type="EMBL" id="ML738775">
    <property type="protein sequence ID" value="KAE8156162.1"/>
    <property type="molecule type" value="Genomic_DNA"/>
</dbReference>
<dbReference type="CDD" id="cd12148">
    <property type="entry name" value="fungal_TF_MHR"/>
    <property type="match status" value="1"/>
</dbReference>
<dbReference type="InterPro" id="IPR051127">
    <property type="entry name" value="Fungal_SecMet_Regulators"/>
</dbReference>
<evidence type="ECO:0000313" key="6">
    <source>
        <dbReference type="Proteomes" id="UP000326950"/>
    </source>
</evidence>
<evidence type="ECO:0000259" key="4">
    <source>
        <dbReference type="SMART" id="SM00906"/>
    </source>
</evidence>
<protein>
    <recommendedName>
        <fullName evidence="4">Xylanolytic transcriptional activator regulatory domain-containing protein</fullName>
    </recommendedName>
</protein>
<dbReference type="SMART" id="SM00906">
    <property type="entry name" value="Fungal_trans"/>
    <property type="match status" value="1"/>
</dbReference>
<dbReference type="PANTHER" id="PTHR47424">
    <property type="entry name" value="REGULATORY PROTEIN GAL4"/>
    <property type="match status" value="1"/>
</dbReference>
<accession>A0A5N6UC74</accession>
<keyword evidence="1" id="KW-0805">Transcription regulation</keyword>
<dbReference type="GO" id="GO:0006351">
    <property type="term" value="P:DNA-templated transcription"/>
    <property type="evidence" value="ECO:0007669"/>
    <property type="project" value="InterPro"/>
</dbReference>
<dbReference type="Pfam" id="PF04082">
    <property type="entry name" value="Fungal_trans"/>
    <property type="match status" value="1"/>
</dbReference>
<sequence>MSIPASIISLRLIHTSVNKFVGPSSNFCFIQRMYQRIQQRDGATVLDPTIQVADGVRRNIEPFVFPITKNNISSPPPDACFSRELGHAFISAYFKIIHPQMPVLVYSDVLQVWESLWQPPWQQQNMKGYDILYMVLAIGARVSSSQGRQDVLASEGWANFFSHKANQASASIDDISLSSTHFSLLKAFFAFQLMRPNEAYLHLGHAARSAMALGINRLQVVDGTNLKAHRLRLTFWTIYAQERSCSLFTGRPSVFRDEMNDAPYVVDFPTAPAAAATAAAAAAVDEQEKSYLGPAMECAYVRAMAQMGMIADRVAIEIYSPRSISNIDSICQAQEATFKCDLDLQTILGEIPPYLHFYDSSSAIGYGWQEVQRMSLGNQYYYIRMLMYRPALIFATLFDSRASAQDSAFGPILLQDAIKETISCAKSLIELNHDVYFRRYPTAKFDGSSVALLLAACMTLLYDVLDSTTTPANAKEVFETLEQAIHCLDQIQHVGPTNGKALSLDVMKIAKSTIHGANGNNLEMSEILMGSFPWLQ</sequence>
<evidence type="ECO:0000256" key="2">
    <source>
        <dbReference type="ARBA" id="ARBA00023163"/>
    </source>
</evidence>
<gene>
    <name evidence="5" type="ORF">BDV40DRAFT_90619</name>
</gene>
<dbReference type="PANTHER" id="PTHR47424:SF14">
    <property type="entry name" value="ZINC FINGER PROTEIN GRT1"/>
    <property type="match status" value="1"/>
</dbReference>
<keyword evidence="3" id="KW-0539">Nucleus</keyword>
<dbReference type="GO" id="GO:0008270">
    <property type="term" value="F:zinc ion binding"/>
    <property type="evidence" value="ECO:0007669"/>
    <property type="project" value="InterPro"/>
</dbReference>
<evidence type="ECO:0000313" key="5">
    <source>
        <dbReference type="EMBL" id="KAE8156162.1"/>
    </source>
</evidence>
<reference evidence="5 6" key="1">
    <citation type="submission" date="2019-04" db="EMBL/GenBank/DDBJ databases">
        <title>Friends and foes A comparative genomics study of 23 Aspergillus species from section Flavi.</title>
        <authorList>
            <consortium name="DOE Joint Genome Institute"/>
            <person name="Kjaerbolling I."/>
            <person name="Vesth T."/>
            <person name="Frisvad J.C."/>
            <person name="Nybo J.L."/>
            <person name="Theobald S."/>
            <person name="Kildgaard S."/>
            <person name="Isbrandt T."/>
            <person name="Kuo A."/>
            <person name="Sato A."/>
            <person name="Lyhne E.K."/>
            <person name="Kogle M.E."/>
            <person name="Wiebenga A."/>
            <person name="Kun R.S."/>
            <person name="Lubbers R.J."/>
            <person name="Makela M.R."/>
            <person name="Barry K."/>
            <person name="Chovatia M."/>
            <person name="Clum A."/>
            <person name="Daum C."/>
            <person name="Haridas S."/>
            <person name="He G."/>
            <person name="LaButti K."/>
            <person name="Lipzen A."/>
            <person name="Mondo S."/>
            <person name="Riley R."/>
            <person name="Salamov A."/>
            <person name="Simmons B.A."/>
            <person name="Magnuson J.K."/>
            <person name="Henrissat B."/>
            <person name="Mortensen U.H."/>
            <person name="Larsen T.O."/>
            <person name="Devries R.P."/>
            <person name="Grigoriev I.V."/>
            <person name="Machida M."/>
            <person name="Baker S.E."/>
            <person name="Andersen M.R."/>
        </authorList>
    </citation>
    <scope>NUCLEOTIDE SEQUENCE [LARGE SCALE GENOMIC DNA]</scope>
    <source>
        <strain evidence="5 6">CBS 117626</strain>
    </source>
</reference>
<dbReference type="InterPro" id="IPR007219">
    <property type="entry name" value="XnlR_reg_dom"/>
</dbReference>
<name>A0A5N6UC74_ASPTM</name>
<feature type="domain" description="Xylanolytic transcriptional activator regulatory" evidence="4">
    <location>
        <begin position="199"/>
        <end position="271"/>
    </location>
</feature>
<dbReference type="OrthoDB" id="5296287at2759"/>
<proteinExistence type="predicted"/>
<organism evidence="5 6">
    <name type="scientific">Aspergillus tamarii</name>
    <dbReference type="NCBI Taxonomy" id="41984"/>
    <lineage>
        <taxon>Eukaryota</taxon>
        <taxon>Fungi</taxon>
        <taxon>Dikarya</taxon>
        <taxon>Ascomycota</taxon>
        <taxon>Pezizomycotina</taxon>
        <taxon>Eurotiomycetes</taxon>
        <taxon>Eurotiomycetidae</taxon>
        <taxon>Eurotiales</taxon>
        <taxon>Aspergillaceae</taxon>
        <taxon>Aspergillus</taxon>
        <taxon>Aspergillus subgen. Circumdati</taxon>
    </lineage>
</organism>
<dbReference type="Proteomes" id="UP000326950">
    <property type="component" value="Unassembled WGS sequence"/>
</dbReference>
<dbReference type="AlphaFoldDB" id="A0A5N6UC74"/>
<evidence type="ECO:0000256" key="3">
    <source>
        <dbReference type="ARBA" id="ARBA00023242"/>
    </source>
</evidence>
<keyword evidence="6" id="KW-1185">Reference proteome</keyword>
<evidence type="ECO:0000256" key="1">
    <source>
        <dbReference type="ARBA" id="ARBA00023015"/>
    </source>
</evidence>
<dbReference type="GO" id="GO:0003677">
    <property type="term" value="F:DNA binding"/>
    <property type="evidence" value="ECO:0007669"/>
    <property type="project" value="InterPro"/>
</dbReference>